<evidence type="ECO:0000313" key="1">
    <source>
        <dbReference type="EMBL" id="CAG7824320.1"/>
    </source>
</evidence>
<accession>A0A8J2L2P8</accession>
<protein>
    <submittedName>
        <fullName evidence="1">Uncharacterized protein</fullName>
    </submittedName>
</protein>
<keyword evidence="2" id="KW-1185">Reference proteome</keyword>
<evidence type="ECO:0000313" key="2">
    <source>
        <dbReference type="Proteomes" id="UP000708208"/>
    </source>
</evidence>
<dbReference type="Proteomes" id="UP000708208">
    <property type="component" value="Unassembled WGS sequence"/>
</dbReference>
<name>A0A8J2L2P8_9HEXA</name>
<comment type="caution">
    <text evidence="1">The sequence shown here is derived from an EMBL/GenBank/DDBJ whole genome shotgun (WGS) entry which is preliminary data.</text>
</comment>
<feature type="non-terminal residue" evidence="1">
    <location>
        <position position="21"/>
    </location>
</feature>
<dbReference type="AlphaFoldDB" id="A0A8J2L2P8"/>
<reference evidence="1" key="1">
    <citation type="submission" date="2021-06" db="EMBL/GenBank/DDBJ databases">
        <authorList>
            <person name="Hodson N. C."/>
            <person name="Mongue J. A."/>
            <person name="Jaron S. K."/>
        </authorList>
    </citation>
    <scope>NUCLEOTIDE SEQUENCE</scope>
</reference>
<gene>
    <name evidence="1" type="ORF">AFUS01_LOCUS34483</name>
</gene>
<dbReference type="EMBL" id="CAJVCH010532356">
    <property type="protein sequence ID" value="CAG7824320.1"/>
    <property type="molecule type" value="Genomic_DNA"/>
</dbReference>
<sequence>MDSNQITKMNPKIVVITEENK</sequence>
<proteinExistence type="predicted"/>
<organism evidence="1 2">
    <name type="scientific">Allacma fusca</name>
    <dbReference type="NCBI Taxonomy" id="39272"/>
    <lineage>
        <taxon>Eukaryota</taxon>
        <taxon>Metazoa</taxon>
        <taxon>Ecdysozoa</taxon>
        <taxon>Arthropoda</taxon>
        <taxon>Hexapoda</taxon>
        <taxon>Collembola</taxon>
        <taxon>Symphypleona</taxon>
        <taxon>Sminthuridae</taxon>
        <taxon>Allacma</taxon>
    </lineage>
</organism>